<dbReference type="AlphaFoldDB" id="A0A2G8SCA9"/>
<evidence type="ECO:0000256" key="1">
    <source>
        <dbReference type="SAM" id="MobiDB-lite"/>
    </source>
</evidence>
<dbReference type="EMBL" id="AYKW01000012">
    <property type="protein sequence ID" value="PIL31383.1"/>
    <property type="molecule type" value="Genomic_DNA"/>
</dbReference>
<evidence type="ECO:0000313" key="3">
    <source>
        <dbReference type="Proteomes" id="UP000230002"/>
    </source>
</evidence>
<comment type="caution">
    <text evidence="2">The sequence shown here is derived from an EMBL/GenBank/DDBJ whole genome shotgun (WGS) entry which is preliminary data.</text>
</comment>
<feature type="region of interest" description="Disordered" evidence="1">
    <location>
        <begin position="1"/>
        <end position="73"/>
    </location>
</feature>
<evidence type="ECO:0000313" key="2">
    <source>
        <dbReference type="EMBL" id="PIL31383.1"/>
    </source>
</evidence>
<dbReference type="Proteomes" id="UP000230002">
    <property type="component" value="Unassembled WGS sequence"/>
</dbReference>
<gene>
    <name evidence="2" type="ORF">GSI_06083</name>
</gene>
<keyword evidence="3" id="KW-1185">Reference proteome</keyword>
<feature type="compositionally biased region" description="Basic and acidic residues" evidence="1">
    <location>
        <begin position="64"/>
        <end position="73"/>
    </location>
</feature>
<sequence length="73" mass="8051">MEVAAPRPPVTEAEDKKASKPSSRTGPIDATESPQMLRPPLRKDRRPSLLEQIKQLGTPGHRRRDSEPGKKAA</sequence>
<reference evidence="2 3" key="1">
    <citation type="journal article" date="2015" name="Sci. Rep.">
        <title>Chromosome-level genome map provides insights into diverse defense mechanisms in the medicinal fungus Ganoderma sinense.</title>
        <authorList>
            <person name="Zhu Y."/>
            <person name="Xu J."/>
            <person name="Sun C."/>
            <person name="Zhou S."/>
            <person name="Xu H."/>
            <person name="Nelson D.R."/>
            <person name="Qian J."/>
            <person name="Song J."/>
            <person name="Luo H."/>
            <person name="Xiang L."/>
            <person name="Li Y."/>
            <person name="Xu Z."/>
            <person name="Ji A."/>
            <person name="Wang L."/>
            <person name="Lu S."/>
            <person name="Hayward A."/>
            <person name="Sun W."/>
            <person name="Li X."/>
            <person name="Schwartz D.C."/>
            <person name="Wang Y."/>
            <person name="Chen S."/>
        </authorList>
    </citation>
    <scope>NUCLEOTIDE SEQUENCE [LARGE SCALE GENOMIC DNA]</scope>
    <source>
        <strain evidence="2 3">ZZ0214-1</strain>
    </source>
</reference>
<proteinExistence type="predicted"/>
<protein>
    <submittedName>
        <fullName evidence="2">Uncharacterized protein</fullName>
    </submittedName>
</protein>
<organism evidence="2 3">
    <name type="scientific">Ganoderma sinense ZZ0214-1</name>
    <dbReference type="NCBI Taxonomy" id="1077348"/>
    <lineage>
        <taxon>Eukaryota</taxon>
        <taxon>Fungi</taxon>
        <taxon>Dikarya</taxon>
        <taxon>Basidiomycota</taxon>
        <taxon>Agaricomycotina</taxon>
        <taxon>Agaricomycetes</taxon>
        <taxon>Polyporales</taxon>
        <taxon>Polyporaceae</taxon>
        <taxon>Ganoderma</taxon>
    </lineage>
</organism>
<name>A0A2G8SCA9_9APHY</name>
<dbReference type="OrthoDB" id="2755270at2759"/>
<accession>A0A2G8SCA9</accession>